<dbReference type="PROSITE" id="PS50157">
    <property type="entry name" value="ZINC_FINGER_C2H2_2"/>
    <property type="match status" value="1"/>
</dbReference>
<dbReference type="InterPro" id="IPR013087">
    <property type="entry name" value="Znf_C2H2_type"/>
</dbReference>
<keyword evidence="1" id="KW-0479">Metal-binding</keyword>
<gene>
    <name evidence="4" type="ORF">EV356DRAFT_55466</name>
</gene>
<reference evidence="4" key="1">
    <citation type="journal article" date="2020" name="Stud. Mycol.">
        <title>101 Dothideomycetes genomes: a test case for predicting lifestyles and emergence of pathogens.</title>
        <authorList>
            <person name="Haridas S."/>
            <person name="Albert R."/>
            <person name="Binder M."/>
            <person name="Bloem J."/>
            <person name="Labutti K."/>
            <person name="Salamov A."/>
            <person name="Andreopoulos B."/>
            <person name="Baker S."/>
            <person name="Barry K."/>
            <person name="Bills G."/>
            <person name="Bluhm B."/>
            <person name="Cannon C."/>
            <person name="Castanera R."/>
            <person name="Culley D."/>
            <person name="Daum C."/>
            <person name="Ezra D."/>
            <person name="Gonzalez J."/>
            <person name="Henrissat B."/>
            <person name="Kuo A."/>
            <person name="Liang C."/>
            <person name="Lipzen A."/>
            <person name="Lutzoni F."/>
            <person name="Magnuson J."/>
            <person name="Mondo S."/>
            <person name="Nolan M."/>
            <person name="Ohm R."/>
            <person name="Pangilinan J."/>
            <person name="Park H.-J."/>
            <person name="Ramirez L."/>
            <person name="Alfaro M."/>
            <person name="Sun H."/>
            <person name="Tritt A."/>
            <person name="Yoshinaga Y."/>
            <person name="Zwiers L.-H."/>
            <person name="Turgeon B."/>
            <person name="Goodwin S."/>
            <person name="Spatafora J."/>
            <person name="Crous P."/>
            <person name="Grigoriev I."/>
        </authorList>
    </citation>
    <scope>NUCLEOTIDE SEQUENCE</scope>
    <source>
        <strain evidence="4">Tuck. ex Michener</strain>
    </source>
</reference>
<evidence type="ECO:0000256" key="2">
    <source>
        <dbReference type="SAM" id="MobiDB-lite"/>
    </source>
</evidence>
<sequence length="405" mass="46430">MTSAPFELQSGTHLSGQTPTESSPFQAARSQIEGFPSQCSPRYSLSTPFQPLRAYDNYQGHPQEQCIENLWRSILNRLHRERPTIDQMQQFVKRALNCDVDAFLNDGSGKYRLYDTPTSFMSSPSQSPNRQRLLFHDPRGSNRPRRTKQESASAGRVKKLSGARALRSQSGSQSCGRKKELSINLMMDRSSSSDHAKDSCSHYMSIEDKDANKAKPRDEEKPYVCPFFCGQTFTKPCDLKRHLKRDEGYVCNIGRRWKDNQNRQRCTFCSIVEPNDEHFESEHRFDRPCREKELSFSGGLPGRFHSRSDKFKLHVKRFHPCVDEEGVERIYLKPPLSRSCLQCGFCGATFQSTDEFSDHVALQMKAGGALSEWRNPWDASVAPDKPCDRKRVLINRKNYDDYGDA</sequence>
<dbReference type="AlphaFoldDB" id="A0A6A6GSR8"/>
<feature type="compositionally biased region" description="Polar residues" evidence="2">
    <location>
        <begin position="116"/>
        <end position="130"/>
    </location>
</feature>
<keyword evidence="5" id="KW-1185">Reference proteome</keyword>
<feature type="domain" description="C2H2-type" evidence="3">
    <location>
        <begin position="223"/>
        <end position="248"/>
    </location>
</feature>
<organism evidence="4 5">
    <name type="scientific">Viridothelium virens</name>
    <name type="common">Speckled blister lichen</name>
    <name type="synonym">Trypethelium virens</name>
    <dbReference type="NCBI Taxonomy" id="1048519"/>
    <lineage>
        <taxon>Eukaryota</taxon>
        <taxon>Fungi</taxon>
        <taxon>Dikarya</taxon>
        <taxon>Ascomycota</taxon>
        <taxon>Pezizomycotina</taxon>
        <taxon>Dothideomycetes</taxon>
        <taxon>Dothideomycetes incertae sedis</taxon>
        <taxon>Trypetheliales</taxon>
        <taxon>Trypetheliaceae</taxon>
        <taxon>Viridothelium</taxon>
    </lineage>
</organism>
<proteinExistence type="predicted"/>
<dbReference type="EMBL" id="ML991902">
    <property type="protein sequence ID" value="KAF2228659.1"/>
    <property type="molecule type" value="Genomic_DNA"/>
</dbReference>
<feature type="region of interest" description="Disordered" evidence="2">
    <location>
        <begin position="1"/>
        <end position="26"/>
    </location>
</feature>
<dbReference type="Gene3D" id="3.30.160.60">
    <property type="entry name" value="Classic Zinc Finger"/>
    <property type="match status" value="1"/>
</dbReference>
<dbReference type="Proteomes" id="UP000800092">
    <property type="component" value="Unassembled WGS sequence"/>
</dbReference>
<name>A0A6A6GSR8_VIRVR</name>
<evidence type="ECO:0000259" key="3">
    <source>
        <dbReference type="PROSITE" id="PS50157"/>
    </source>
</evidence>
<keyword evidence="1" id="KW-0862">Zinc</keyword>
<feature type="region of interest" description="Disordered" evidence="2">
    <location>
        <begin position="115"/>
        <end position="179"/>
    </location>
</feature>
<evidence type="ECO:0000313" key="4">
    <source>
        <dbReference type="EMBL" id="KAF2228659.1"/>
    </source>
</evidence>
<evidence type="ECO:0000256" key="1">
    <source>
        <dbReference type="PROSITE-ProRule" id="PRU00042"/>
    </source>
</evidence>
<keyword evidence="1" id="KW-0863">Zinc-finger</keyword>
<protein>
    <recommendedName>
        <fullName evidence="3">C2H2-type domain-containing protein</fullName>
    </recommendedName>
</protein>
<evidence type="ECO:0000313" key="5">
    <source>
        <dbReference type="Proteomes" id="UP000800092"/>
    </source>
</evidence>
<accession>A0A6A6GSR8</accession>
<dbReference type="GO" id="GO:0008270">
    <property type="term" value="F:zinc ion binding"/>
    <property type="evidence" value="ECO:0007669"/>
    <property type="project" value="UniProtKB-KW"/>
</dbReference>
<dbReference type="OrthoDB" id="10056939at2759"/>